<dbReference type="Proteomes" id="UP000694570">
    <property type="component" value="Unplaced"/>
</dbReference>
<keyword evidence="2" id="KW-1003">Cell membrane</keyword>
<evidence type="ECO:0000256" key="5">
    <source>
        <dbReference type="ARBA" id="ARBA00022723"/>
    </source>
</evidence>
<dbReference type="Gene3D" id="3.10.100.10">
    <property type="entry name" value="Mannose-Binding Protein A, subunit A"/>
    <property type="match status" value="1"/>
</dbReference>
<keyword evidence="8" id="KW-0391">Immunity</keyword>
<dbReference type="SUPFAM" id="SSF56436">
    <property type="entry name" value="C-type lectin-like"/>
    <property type="match status" value="1"/>
</dbReference>
<dbReference type="GO" id="GO:0002250">
    <property type="term" value="P:adaptive immune response"/>
    <property type="evidence" value="ECO:0007669"/>
    <property type="project" value="UniProtKB-KW"/>
</dbReference>
<evidence type="ECO:0000256" key="4">
    <source>
        <dbReference type="ARBA" id="ARBA00022692"/>
    </source>
</evidence>
<evidence type="ECO:0000256" key="13">
    <source>
        <dbReference type="ARBA" id="ARBA00023157"/>
    </source>
</evidence>
<keyword evidence="4" id="KW-0812">Transmembrane</keyword>
<evidence type="ECO:0000256" key="10">
    <source>
        <dbReference type="ARBA" id="ARBA00022989"/>
    </source>
</evidence>
<accession>A0A8D0MPC6</accession>
<dbReference type="Proteomes" id="UP000694720">
    <property type="component" value="Unplaced"/>
</dbReference>
<dbReference type="Ensembl" id="ENSSSCT00030046289.1">
    <property type="protein sequence ID" value="ENSSSCP00030020847.1"/>
    <property type="gene ID" value="ENSSSCG00030033442.1"/>
</dbReference>
<organism evidence="17 18">
    <name type="scientific">Sus scrofa</name>
    <name type="common">Pig</name>
    <dbReference type="NCBI Taxonomy" id="9823"/>
    <lineage>
        <taxon>Eukaryota</taxon>
        <taxon>Metazoa</taxon>
        <taxon>Chordata</taxon>
        <taxon>Craniata</taxon>
        <taxon>Vertebrata</taxon>
        <taxon>Euteleostomi</taxon>
        <taxon>Mammalia</taxon>
        <taxon>Eutheria</taxon>
        <taxon>Laurasiatheria</taxon>
        <taxon>Artiodactyla</taxon>
        <taxon>Suina</taxon>
        <taxon>Suidae</taxon>
        <taxon>Sus</taxon>
    </lineage>
</organism>
<keyword evidence="14" id="KW-0325">Glycoprotein</keyword>
<dbReference type="GO" id="GO:0030246">
    <property type="term" value="F:carbohydrate binding"/>
    <property type="evidence" value="ECO:0007669"/>
    <property type="project" value="UniProtKB-KW"/>
</dbReference>
<evidence type="ECO:0000256" key="8">
    <source>
        <dbReference type="ARBA" id="ARBA00022859"/>
    </source>
</evidence>
<keyword evidence="7" id="KW-0106">Calcium</keyword>
<dbReference type="Pfam" id="PF00059">
    <property type="entry name" value="Lectin_C"/>
    <property type="match status" value="1"/>
</dbReference>
<evidence type="ECO:0000256" key="6">
    <source>
        <dbReference type="ARBA" id="ARBA00022734"/>
    </source>
</evidence>
<evidence type="ECO:0000313" key="18">
    <source>
        <dbReference type="Proteomes" id="UP000694726"/>
    </source>
</evidence>
<dbReference type="Ensembl" id="ENSSSCT00015014488.1">
    <property type="protein sequence ID" value="ENSSSCP00015005621.1"/>
    <property type="gene ID" value="ENSSSCG00015011004.1"/>
</dbReference>
<dbReference type="InterPro" id="IPR033989">
    <property type="entry name" value="CD209-like_CTLD"/>
</dbReference>
<evidence type="ECO:0000259" key="16">
    <source>
        <dbReference type="PROSITE" id="PS50041"/>
    </source>
</evidence>
<dbReference type="Ensembl" id="ENSSSCT00035089599.1">
    <property type="protein sequence ID" value="ENSSSCP00035037461.1"/>
    <property type="gene ID" value="ENSSSCG00035066372.1"/>
</dbReference>
<keyword evidence="13" id="KW-1015">Disulfide bond</keyword>
<evidence type="ECO:0000256" key="9">
    <source>
        <dbReference type="ARBA" id="ARBA00022968"/>
    </source>
</evidence>
<keyword evidence="12" id="KW-0472">Membrane</keyword>
<dbReference type="Ensembl" id="ENSSSCT00040080766.1">
    <property type="protein sequence ID" value="ENSSSCP00040034995.1"/>
    <property type="gene ID" value="ENSSSCG00040059427.1"/>
</dbReference>
<dbReference type="Ensembl" id="ENSSSCT00055033834.1">
    <property type="protein sequence ID" value="ENSSSCP00055026886.1"/>
    <property type="gene ID" value="ENSSSCG00055016865.1"/>
</dbReference>
<evidence type="ECO:0000256" key="3">
    <source>
        <dbReference type="ARBA" id="ARBA00022588"/>
    </source>
</evidence>
<reference evidence="17" key="1">
    <citation type="submission" date="2025-05" db="UniProtKB">
        <authorList>
            <consortium name="Ensembl"/>
        </authorList>
    </citation>
    <scope>IDENTIFICATION</scope>
</reference>
<dbReference type="InterPro" id="IPR050111">
    <property type="entry name" value="C-type_lectin/snaclec_domain"/>
</dbReference>
<dbReference type="Proteomes" id="UP000694727">
    <property type="component" value="Unplaced"/>
</dbReference>
<dbReference type="SMART" id="SM00034">
    <property type="entry name" value="CLECT"/>
    <property type="match status" value="1"/>
</dbReference>
<protein>
    <submittedName>
        <fullName evidence="17">NECAP endocytosis associated 1</fullName>
    </submittedName>
</protein>
<comment type="subcellular location">
    <subcellularLocation>
        <location evidence="1">Cell membrane</location>
        <topology evidence="1">Single-pass type II membrane protein</topology>
    </subcellularLocation>
</comment>
<evidence type="ECO:0000256" key="11">
    <source>
        <dbReference type="ARBA" id="ARBA00023130"/>
    </source>
</evidence>
<dbReference type="Proteomes" id="UP000694722">
    <property type="component" value="Unplaced"/>
</dbReference>
<name>A0A8D0MPC6_PIG</name>
<feature type="region of interest" description="Disordered" evidence="15">
    <location>
        <begin position="25"/>
        <end position="48"/>
    </location>
</feature>
<keyword evidence="6" id="KW-0430">Lectin</keyword>
<evidence type="ECO:0000256" key="12">
    <source>
        <dbReference type="ARBA" id="ARBA00023136"/>
    </source>
</evidence>
<dbReference type="PANTHER" id="PTHR22803">
    <property type="entry name" value="MANNOSE, PHOSPHOLIPASE, LECTIN RECEPTOR RELATED"/>
    <property type="match status" value="1"/>
</dbReference>
<dbReference type="Proteomes" id="UP000694723">
    <property type="component" value="Unplaced"/>
</dbReference>
<keyword evidence="5" id="KW-0479">Metal-binding</keyword>
<feature type="domain" description="C-type lectin" evidence="16">
    <location>
        <begin position="127"/>
        <end position="245"/>
    </location>
</feature>
<dbReference type="PROSITE" id="PS00615">
    <property type="entry name" value="C_TYPE_LECTIN_1"/>
    <property type="match status" value="1"/>
</dbReference>
<evidence type="ECO:0000256" key="14">
    <source>
        <dbReference type="ARBA" id="ARBA00023180"/>
    </source>
</evidence>
<dbReference type="InterPro" id="IPR018378">
    <property type="entry name" value="C-type_lectin_CS"/>
</dbReference>
<evidence type="ECO:0000313" key="17">
    <source>
        <dbReference type="Ensembl" id="ENSSSCP00015005621.1"/>
    </source>
</evidence>
<keyword evidence="11" id="KW-1064">Adaptive immunity</keyword>
<keyword evidence="9" id="KW-0735">Signal-anchor</keyword>
<dbReference type="CDD" id="cd03590">
    <property type="entry name" value="CLECT_DC-SIGN_like"/>
    <property type="match status" value="1"/>
</dbReference>
<evidence type="ECO:0000256" key="2">
    <source>
        <dbReference type="ARBA" id="ARBA00022475"/>
    </source>
</evidence>
<sequence>MDARPKLDLGFKEGQTIKLSIGNITTKKGGASKPKTAGTGGLSLLPPPPGGKVTIPPPSSSVAISNHVTPPPIPKSNHGVFFQKYSHIHKEKTTLKEVPHRALECMKENLTMEDKDWSCCPKNWTSFGSNCYFISVESGTWDESEKKCSSVKTHLLVITTKAEQDFIIQKLDENNAYYVGLSDLQGKNNWQWVDQTPYNESATFWHSGEPNDLSEHCVILHFRASPRKWGWNDVRCNQHQKFICKMMKIYL</sequence>
<keyword evidence="10" id="KW-1133">Transmembrane helix</keyword>
<dbReference type="Ensembl" id="ENSSSCT00025021749.1">
    <property type="protein sequence ID" value="ENSSSCP00025008955.1"/>
    <property type="gene ID" value="ENSSSCG00025016004.1"/>
</dbReference>
<evidence type="ECO:0000256" key="15">
    <source>
        <dbReference type="SAM" id="MobiDB-lite"/>
    </source>
</evidence>
<dbReference type="Proteomes" id="UP000694728">
    <property type="component" value="Unplaced"/>
</dbReference>
<gene>
    <name evidence="17" type="primary">LOC110260747</name>
</gene>
<evidence type="ECO:0000256" key="1">
    <source>
        <dbReference type="ARBA" id="ARBA00004401"/>
    </source>
</evidence>
<dbReference type="Ensembl" id="ENSSSCT00045050307.1">
    <property type="protein sequence ID" value="ENSSSCP00045035012.1"/>
    <property type="gene ID" value="ENSSSCG00045029455.1"/>
</dbReference>
<dbReference type="InterPro" id="IPR016186">
    <property type="entry name" value="C-type_lectin-like/link_sf"/>
</dbReference>
<dbReference type="AlphaFoldDB" id="A0A8D0MPC6"/>
<dbReference type="FunFam" id="3.10.100.10:FF:000024">
    <property type="entry name" value="C-type lectin domain family 4 member A"/>
    <property type="match status" value="1"/>
</dbReference>
<proteinExistence type="predicted"/>
<dbReference type="PROSITE" id="PS50041">
    <property type="entry name" value="C_TYPE_LECTIN_2"/>
    <property type="match status" value="1"/>
</dbReference>
<keyword evidence="3" id="KW-0399">Innate immunity</keyword>
<dbReference type="InterPro" id="IPR016187">
    <property type="entry name" value="CTDL_fold"/>
</dbReference>
<dbReference type="Proteomes" id="UP000694726">
    <property type="component" value="Unplaced"/>
</dbReference>
<dbReference type="InterPro" id="IPR001304">
    <property type="entry name" value="C-type_lectin-like"/>
</dbReference>
<dbReference type="GO" id="GO:0046872">
    <property type="term" value="F:metal ion binding"/>
    <property type="evidence" value="ECO:0007669"/>
    <property type="project" value="UniProtKB-KW"/>
</dbReference>
<dbReference type="GO" id="GO:0045087">
    <property type="term" value="P:innate immune response"/>
    <property type="evidence" value="ECO:0007669"/>
    <property type="project" value="UniProtKB-KW"/>
</dbReference>
<dbReference type="Ensembl" id="ENSSSCT00060068758.1">
    <property type="protein sequence ID" value="ENSSSCP00060029556.1"/>
    <property type="gene ID" value="ENSSSCG00060050563.1"/>
</dbReference>
<dbReference type="Proteomes" id="UP000694724">
    <property type="component" value="Unplaced"/>
</dbReference>
<dbReference type="GO" id="GO:0005886">
    <property type="term" value="C:plasma membrane"/>
    <property type="evidence" value="ECO:0007669"/>
    <property type="project" value="UniProtKB-SubCell"/>
</dbReference>
<evidence type="ECO:0000256" key="7">
    <source>
        <dbReference type="ARBA" id="ARBA00022837"/>
    </source>
</evidence>